<evidence type="ECO:0000313" key="3">
    <source>
        <dbReference type="Proteomes" id="UP000235786"/>
    </source>
</evidence>
<sequence length="248" mass="27267">MRPKADPSTDSWIGIQDARKRKQIQDRLAQRARRQRLAKAAKPMDSSSNSSDSGSSLTLLVKAQAPVSRCSLPLKVDGFLGSSLPTGSTQGSCHSVPQCASISHPGYMSSPPLSTPAASTSPGIDHCLLPLPHLTVYSAMYTNGRMLGIPCVTSLEAKSAVAPPEIPLTLQPIPTQLNIVHFLFIDRFPLARLRHNMIMLSDNFSAEEFIADLFTMPSFTITSGYHCWDPKGWVVDPEFKLKWEFLFR</sequence>
<dbReference type="PANTHER" id="PTHR38116:SF8">
    <property type="entry name" value="BZIP DOMAIN-CONTAINING PROTEIN"/>
    <property type="match status" value="1"/>
</dbReference>
<dbReference type="EMBL" id="KZ613938">
    <property type="protein sequence ID" value="PMD47955.1"/>
    <property type="molecule type" value="Genomic_DNA"/>
</dbReference>
<dbReference type="STRING" id="1149755.A0A2J6SB16"/>
<feature type="compositionally biased region" description="Low complexity" evidence="1">
    <location>
        <begin position="40"/>
        <end position="55"/>
    </location>
</feature>
<name>A0A2J6SB16_HYAVF</name>
<evidence type="ECO:0000256" key="1">
    <source>
        <dbReference type="SAM" id="MobiDB-lite"/>
    </source>
</evidence>
<feature type="region of interest" description="Disordered" evidence="1">
    <location>
        <begin position="1"/>
        <end position="55"/>
    </location>
</feature>
<dbReference type="OrthoDB" id="2245989at2759"/>
<proteinExistence type="predicted"/>
<protein>
    <recommendedName>
        <fullName evidence="4">BZIP domain-containing protein</fullName>
    </recommendedName>
</protein>
<evidence type="ECO:0008006" key="4">
    <source>
        <dbReference type="Google" id="ProtNLM"/>
    </source>
</evidence>
<feature type="compositionally biased region" description="Basic residues" evidence="1">
    <location>
        <begin position="30"/>
        <end position="39"/>
    </location>
</feature>
<dbReference type="InterPro" id="IPR021833">
    <property type="entry name" value="DUF3425"/>
</dbReference>
<organism evidence="2 3">
    <name type="scientific">Hyaloscypha variabilis (strain UAMH 11265 / GT02V1 / F)</name>
    <name type="common">Meliniomyces variabilis</name>
    <dbReference type="NCBI Taxonomy" id="1149755"/>
    <lineage>
        <taxon>Eukaryota</taxon>
        <taxon>Fungi</taxon>
        <taxon>Dikarya</taxon>
        <taxon>Ascomycota</taxon>
        <taxon>Pezizomycotina</taxon>
        <taxon>Leotiomycetes</taxon>
        <taxon>Helotiales</taxon>
        <taxon>Hyaloscyphaceae</taxon>
        <taxon>Hyaloscypha</taxon>
        <taxon>Hyaloscypha variabilis</taxon>
    </lineage>
</organism>
<dbReference type="PANTHER" id="PTHR38116">
    <property type="entry name" value="CHROMOSOME 7, WHOLE GENOME SHOTGUN SEQUENCE"/>
    <property type="match status" value="1"/>
</dbReference>
<reference evidence="2 3" key="1">
    <citation type="submission" date="2016-04" db="EMBL/GenBank/DDBJ databases">
        <title>A degradative enzymes factory behind the ericoid mycorrhizal symbiosis.</title>
        <authorList>
            <consortium name="DOE Joint Genome Institute"/>
            <person name="Martino E."/>
            <person name="Morin E."/>
            <person name="Grelet G."/>
            <person name="Kuo A."/>
            <person name="Kohler A."/>
            <person name="Daghino S."/>
            <person name="Barry K."/>
            <person name="Choi C."/>
            <person name="Cichocki N."/>
            <person name="Clum A."/>
            <person name="Copeland A."/>
            <person name="Hainaut M."/>
            <person name="Haridas S."/>
            <person name="Labutti K."/>
            <person name="Lindquist E."/>
            <person name="Lipzen A."/>
            <person name="Khouja H.-R."/>
            <person name="Murat C."/>
            <person name="Ohm R."/>
            <person name="Olson A."/>
            <person name="Spatafora J."/>
            <person name="Veneault-Fourrey C."/>
            <person name="Henrissat B."/>
            <person name="Grigoriev I."/>
            <person name="Martin F."/>
            <person name="Perotto S."/>
        </authorList>
    </citation>
    <scope>NUCLEOTIDE SEQUENCE [LARGE SCALE GENOMIC DNA]</scope>
    <source>
        <strain evidence="2 3">F</strain>
    </source>
</reference>
<evidence type="ECO:0000313" key="2">
    <source>
        <dbReference type="EMBL" id="PMD47955.1"/>
    </source>
</evidence>
<keyword evidence="3" id="KW-1185">Reference proteome</keyword>
<dbReference type="Pfam" id="PF11905">
    <property type="entry name" value="DUF3425"/>
    <property type="match status" value="1"/>
</dbReference>
<gene>
    <name evidence="2" type="ORF">L207DRAFT_628509</name>
</gene>
<dbReference type="Proteomes" id="UP000235786">
    <property type="component" value="Unassembled WGS sequence"/>
</dbReference>
<dbReference type="AlphaFoldDB" id="A0A2J6SB16"/>
<accession>A0A2J6SB16</accession>